<organism evidence="1">
    <name type="scientific">Methanobrevibacter smithii CAG:186</name>
    <dbReference type="NCBI Taxonomy" id="1263088"/>
    <lineage>
        <taxon>Archaea</taxon>
        <taxon>Methanobacteriati</taxon>
        <taxon>Methanobacteriota</taxon>
        <taxon>Methanomada group</taxon>
        <taxon>Methanobacteria</taxon>
        <taxon>Methanobacteriales</taxon>
        <taxon>Methanobacteriaceae</taxon>
        <taxon>Methanobrevibacter</taxon>
    </lineage>
</organism>
<accession>R7PUK2</accession>
<evidence type="ECO:0000313" key="1">
    <source>
        <dbReference type="EMBL" id="CDF28237.1"/>
    </source>
</evidence>
<sequence length="152" mass="18366">MSEKNKRDILDFLKEIQTFHSSKTNYDSDSRDPESRFMNDKKGVYCYNYNYQVATDPKNQMIMYNTVNIQNNYGQLINMIESSIMSLEIKPEFFTIYNGYYTDKELDYCFKHDIKIIIPYRTESERKSYIPKKYAKCKFTENRVENYFICPE</sequence>
<dbReference type="PANTHER" id="PTHR33408">
    <property type="entry name" value="TRANSPOSASE"/>
    <property type="match status" value="1"/>
</dbReference>
<comment type="caution">
    <text evidence="1">The sequence shown here is derived from an EMBL/GenBank/DDBJ whole genome shotgun (WGS) entry which is preliminary data.</text>
</comment>
<dbReference type="EMBL" id="CBKP010000002">
    <property type="protein sequence ID" value="CDF28237.1"/>
    <property type="molecule type" value="Genomic_DNA"/>
</dbReference>
<protein>
    <recommendedName>
        <fullName evidence="2">Transposase</fullName>
    </recommendedName>
</protein>
<gene>
    <name evidence="1" type="ORF">BN522_00138</name>
</gene>
<proteinExistence type="predicted"/>
<reference evidence="1" key="1">
    <citation type="submission" date="2012-11" db="EMBL/GenBank/DDBJ databases">
        <title>Dependencies among metagenomic species, viruses, plasmids and units of genetic variation.</title>
        <authorList>
            <person name="Nielsen H.B."/>
            <person name="Almeida M."/>
            <person name="Juncker A.S."/>
            <person name="Rasmussen S."/>
            <person name="Li J."/>
            <person name="Sunagawa S."/>
            <person name="Plichta D."/>
            <person name="Gautier L."/>
            <person name="Le Chatelier E."/>
            <person name="Peletier E."/>
            <person name="Bonde I."/>
            <person name="Nielsen T."/>
            <person name="Manichanh C."/>
            <person name="Arumugam M."/>
            <person name="Batto J."/>
            <person name="Santos M.B.Q.D."/>
            <person name="Blom N."/>
            <person name="Borruel N."/>
            <person name="Burgdorf K.S."/>
            <person name="Boumezbeur F."/>
            <person name="Casellas F."/>
            <person name="Dore J."/>
            <person name="Guarner F."/>
            <person name="Hansen T."/>
            <person name="Hildebrand F."/>
            <person name="Kaas R.S."/>
            <person name="Kennedy S."/>
            <person name="Kristiansen K."/>
            <person name="Kultima J.R."/>
            <person name="Leonard P."/>
            <person name="Levenez F."/>
            <person name="Lund O."/>
            <person name="Moumen B."/>
            <person name="Le Paslier D."/>
            <person name="Pons N."/>
            <person name="Pedersen O."/>
            <person name="Prifti E."/>
            <person name="Qin J."/>
            <person name="Raes J."/>
            <person name="Tap J."/>
            <person name="Tims S."/>
            <person name="Ussery D.W."/>
            <person name="Yamada T."/>
            <person name="MetaHit consortium"/>
            <person name="Renault P."/>
            <person name="Sicheritz-Ponten T."/>
            <person name="Bork P."/>
            <person name="Wang J."/>
            <person name="Brunak S."/>
            <person name="Ehrlich S.D."/>
        </authorList>
    </citation>
    <scope>NUCLEOTIDE SEQUENCE [LARGE SCALE GENOMIC DNA]</scope>
</reference>
<evidence type="ECO:0008006" key="2">
    <source>
        <dbReference type="Google" id="ProtNLM"/>
    </source>
</evidence>
<name>R7PUK2_METSM</name>
<dbReference type="AlphaFoldDB" id="R7PUK2"/>
<dbReference type="Proteomes" id="UP000018189">
    <property type="component" value="Unassembled WGS sequence"/>
</dbReference>